<reference evidence="3 4" key="1">
    <citation type="submission" date="2017-02" db="EMBL/GenBank/DDBJ databases">
        <title>Prevalence of linear plasmids in Cutibacterium acnes isolates obtained from cancerous prostatic tissue.</title>
        <authorList>
            <person name="Davidsson S."/>
            <person name="Bruggemann H."/>
        </authorList>
    </citation>
    <scope>NUCLEOTIDE SEQUENCE [LARGE SCALE GENOMIC DNA]</scope>
    <source>
        <strain evidence="3 4">11-78</strain>
    </source>
</reference>
<organism evidence="3 4">
    <name type="scientific">Cutibacterium acnes</name>
    <name type="common">Propionibacterium acnes</name>
    <dbReference type="NCBI Taxonomy" id="1747"/>
    <lineage>
        <taxon>Bacteria</taxon>
        <taxon>Bacillati</taxon>
        <taxon>Actinomycetota</taxon>
        <taxon>Actinomycetes</taxon>
        <taxon>Propionibacteriales</taxon>
        <taxon>Propionibacteriaceae</taxon>
        <taxon>Cutibacterium</taxon>
    </lineage>
</organism>
<dbReference type="EMBL" id="MVCE01000002">
    <property type="protein sequence ID" value="PGF34929.1"/>
    <property type="molecule type" value="Genomic_DNA"/>
</dbReference>
<evidence type="ECO:0000313" key="2">
    <source>
        <dbReference type="EMBL" id="AXM06705.1"/>
    </source>
</evidence>
<dbReference type="Gene3D" id="3.40.190.10">
    <property type="entry name" value="Periplasmic binding protein-like II"/>
    <property type="match status" value="1"/>
</dbReference>
<proteinExistence type="predicted"/>
<dbReference type="Pfam" id="PF04069">
    <property type="entry name" value="OpuAC"/>
    <property type="match status" value="1"/>
</dbReference>
<dbReference type="SUPFAM" id="SSF53850">
    <property type="entry name" value="Periplasmic binding protein-like II"/>
    <property type="match status" value="1"/>
</dbReference>
<dbReference type="Proteomes" id="UP000226191">
    <property type="component" value="Unassembled WGS sequence"/>
</dbReference>
<accession>A0A2B7JR59</accession>
<dbReference type="EMBL" id="CP031442">
    <property type="protein sequence ID" value="AXM06705.1"/>
    <property type="molecule type" value="Genomic_DNA"/>
</dbReference>
<dbReference type="RefSeq" id="WP_002518750.1">
    <property type="nucleotide sequence ID" value="NZ_AP019664.1"/>
</dbReference>
<dbReference type="GO" id="GO:0022857">
    <property type="term" value="F:transmembrane transporter activity"/>
    <property type="evidence" value="ECO:0007669"/>
    <property type="project" value="InterPro"/>
</dbReference>
<dbReference type="AlphaFoldDB" id="A0A2B7JR59"/>
<dbReference type="Proteomes" id="UP000256621">
    <property type="component" value="Chromosome"/>
</dbReference>
<evidence type="ECO:0000259" key="1">
    <source>
        <dbReference type="Pfam" id="PF04069"/>
    </source>
</evidence>
<dbReference type="OrthoDB" id="9781705at2"/>
<protein>
    <submittedName>
        <fullName evidence="3">ABC transporter substrate-binding protein</fullName>
    </submittedName>
</protein>
<dbReference type="CDD" id="cd13606">
    <property type="entry name" value="PBP2_ProX_like"/>
    <property type="match status" value="1"/>
</dbReference>
<feature type="domain" description="ABC-type glycine betaine transport system substrate-binding" evidence="1">
    <location>
        <begin position="44"/>
        <end position="306"/>
    </location>
</feature>
<dbReference type="Gene3D" id="3.40.190.120">
    <property type="entry name" value="Osmoprotection protein (prox), domain 2"/>
    <property type="match status" value="1"/>
</dbReference>
<dbReference type="GeneID" id="92856377"/>
<reference evidence="2 5" key="2">
    <citation type="submission" date="2018-08" db="EMBL/GenBank/DDBJ databases">
        <title>Genome sequencing of Cutibacterium acnes KCOM 1315.</title>
        <authorList>
            <person name="Kook J.-K."/>
            <person name="Park S.-N."/>
            <person name="Lim Y.K."/>
        </authorList>
    </citation>
    <scope>NUCLEOTIDE SEQUENCE [LARGE SCALE GENOMIC DNA]</scope>
    <source>
        <strain evidence="2 5">KCOM 1315</strain>
    </source>
</reference>
<gene>
    <name evidence="3" type="ORF">B1B09_04740</name>
    <name evidence="2" type="ORF">DXN06_05770</name>
</gene>
<evidence type="ECO:0000313" key="3">
    <source>
        <dbReference type="EMBL" id="PGF34929.1"/>
    </source>
</evidence>
<dbReference type="GO" id="GO:0043190">
    <property type="term" value="C:ATP-binding cassette (ABC) transporter complex"/>
    <property type="evidence" value="ECO:0007669"/>
    <property type="project" value="InterPro"/>
</dbReference>
<name>A0A2B7JR59_CUTAC</name>
<evidence type="ECO:0000313" key="4">
    <source>
        <dbReference type="Proteomes" id="UP000226191"/>
    </source>
</evidence>
<dbReference type="InterPro" id="IPR007210">
    <property type="entry name" value="ABC_Gly_betaine_transp_sub-bd"/>
</dbReference>
<sequence length="311" mass="32904">MEHPMITTPMTRRTLLGTALLTGLAACSSNDPLNSDGSGSGSADLIVGSANFTESEIIAEVYAQSLETVGITIKRRMQIGARDVYVKALQDGSVNLVPEYSGNLLQFFQGASSASDEKSVMASLRKAVPAGMSVGEPSAAQDADSWCVTTEFSHTHKVTSLTDLATLDSLKVGGNPELKERPYGPKGLTKAYGVPSSIVKFTALSDSSGPLTVKALTSGTVDLVDLYTTTPAIKEQHLVVLSDPRHLIVPQNVVPLLSKKVDDKARAQLARVSKALTTDDLIGMNQRFQGDEKASAATIAKDWLAQRGLAS</sequence>
<evidence type="ECO:0000313" key="5">
    <source>
        <dbReference type="Proteomes" id="UP000256621"/>
    </source>
</evidence>